<dbReference type="EC" id="1.8.1.4" evidence="2 12"/>
<evidence type="ECO:0000256" key="5">
    <source>
        <dbReference type="ARBA" id="ARBA00022823"/>
    </source>
</evidence>
<evidence type="ECO:0000256" key="12">
    <source>
        <dbReference type="RuleBase" id="RU003692"/>
    </source>
</evidence>
<evidence type="ECO:0000313" key="16">
    <source>
        <dbReference type="Proteomes" id="UP001059819"/>
    </source>
</evidence>
<evidence type="ECO:0000256" key="10">
    <source>
        <dbReference type="ARBA" id="ARBA00023284"/>
    </source>
</evidence>
<dbReference type="Gene3D" id="2.40.50.100">
    <property type="match status" value="1"/>
</dbReference>
<dbReference type="PIRSF" id="PIRSF000350">
    <property type="entry name" value="Mercury_reductase_MerA"/>
    <property type="match status" value="1"/>
</dbReference>
<accession>A0ABY5TVV2</accession>
<dbReference type="Pfam" id="PF00364">
    <property type="entry name" value="Biotin_lipoyl"/>
    <property type="match status" value="1"/>
</dbReference>
<dbReference type="CDD" id="cd06849">
    <property type="entry name" value="lipoyl_domain"/>
    <property type="match status" value="1"/>
</dbReference>
<dbReference type="Proteomes" id="UP001059819">
    <property type="component" value="Chromosome"/>
</dbReference>
<keyword evidence="10 12" id="KW-0676">Redox-active center</keyword>
<keyword evidence="6 12" id="KW-0274">FAD</keyword>
<dbReference type="InterPro" id="IPR016156">
    <property type="entry name" value="FAD/NAD-linked_Rdtase_dimer_sf"/>
</dbReference>
<dbReference type="InterPro" id="IPR011053">
    <property type="entry name" value="Single_hybrid_motif"/>
</dbReference>
<organism evidence="15 16">
    <name type="scientific">Mycoplasma cottewii</name>
    <dbReference type="NCBI Taxonomy" id="51364"/>
    <lineage>
        <taxon>Bacteria</taxon>
        <taxon>Bacillati</taxon>
        <taxon>Mycoplasmatota</taxon>
        <taxon>Mollicutes</taxon>
        <taxon>Mycoplasmataceae</taxon>
        <taxon>Mycoplasma</taxon>
    </lineage>
</organism>
<name>A0ABY5TVV2_9MOLU</name>
<dbReference type="SUPFAM" id="SSF51905">
    <property type="entry name" value="FAD/NAD(P)-binding domain"/>
    <property type="match status" value="1"/>
</dbReference>
<dbReference type="Pfam" id="PF02852">
    <property type="entry name" value="Pyr_redox_dim"/>
    <property type="match status" value="1"/>
</dbReference>
<dbReference type="InterPro" id="IPR050151">
    <property type="entry name" value="Class-I_Pyr_Nuc-Dis_Oxidored"/>
</dbReference>
<protein>
    <recommendedName>
        <fullName evidence="3 12">Dihydrolipoyl dehydrogenase</fullName>
        <ecNumber evidence="2 12">1.8.1.4</ecNumber>
    </recommendedName>
</protein>
<dbReference type="InterPro" id="IPR003016">
    <property type="entry name" value="2-oxoA_DH_lipoyl-BS"/>
</dbReference>
<keyword evidence="4 12" id="KW-0285">Flavoprotein</keyword>
<reference evidence="15" key="1">
    <citation type="submission" date="2022-08" db="EMBL/GenBank/DDBJ databases">
        <title>Complete genome sequence of Mycoplasma cottewii type strain VIS.</title>
        <authorList>
            <person name="Spergser J."/>
        </authorList>
    </citation>
    <scope>NUCLEOTIDE SEQUENCE</scope>
    <source>
        <strain evidence="15">VIS</strain>
    </source>
</reference>
<dbReference type="InterPro" id="IPR036188">
    <property type="entry name" value="FAD/NAD-bd_sf"/>
</dbReference>
<evidence type="ECO:0000256" key="9">
    <source>
        <dbReference type="ARBA" id="ARBA00023157"/>
    </source>
</evidence>
<comment type="catalytic activity">
    <reaction evidence="11 12">
        <text>N(6)-[(R)-dihydrolipoyl]-L-lysyl-[protein] + NAD(+) = N(6)-[(R)-lipoyl]-L-lysyl-[protein] + NADH + H(+)</text>
        <dbReference type="Rhea" id="RHEA:15045"/>
        <dbReference type="Rhea" id="RHEA-COMP:10474"/>
        <dbReference type="Rhea" id="RHEA-COMP:10475"/>
        <dbReference type="ChEBI" id="CHEBI:15378"/>
        <dbReference type="ChEBI" id="CHEBI:57540"/>
        <dbReference type="ChEBI" id="CHEBI:57945"/>
        <dbReference type="ChEBI" id="CHEBI:83099"/>
        <dbReference type="ChEBI" id="CHEBI:83100"/>
        <dbReference type="EC" id="1.8.1.4"/>
    </reaction>
</comment>
<evidence type="ECO:0000256" key="1">
    <source>
        <dbReference type="ARBA" id="ARBA00007532"/>
    </source>
</evidence>
<dbReference type="Gene3D" id="3.50.50.60">
    <property type="entry name" value="FAD/NAD(P)-binding domain"/>
    <property type="match status" value="2"/>
</dbReference>
<dbReference type="InterPro" id="IPR012999">
    <property type="entry name" value="Pyr_OxRdtase_I_AS"/>
</dbReference>
<dbReference type="RefSeq" id="WP_259429867.1">
    <property type="nucleotide sequence ID" value="NZ_CP103424.1"/>
</dbReference>
<evidence type="ECO:0000256" key="2">
    <source>
        <dbReference type="ARBA" id="ARBA00012608"/>
    </source>
</evidence>
<dbReference type="PANTHER" id="PTHR22912:SF160">
    <property type="entry name" value="DIHYDROLIPOYL DEHYDROGENASE"/>
    <property type="match status" value="1"/>
</dbReference>
<dbReference type="SUPFAM" id="SSF51230">
    <property type="entry name" value="Single hybrid motif"/>
    <property type="match status" value="1"/>
</dbReference>
<dbReference type="NCBIfam" id="TIGR01350">
    <property type="entry name" value="lipoamide_DH"/>
    <property type="match status" value="1"/>
</dbReference>
<comment type="similarity">
    <text evidence="1 12">Belongs to the class-I pyridine nucleotide-disulfide oxidoreductase family.</text>
</comment>
<comment type="miscellaneous">
    <text evidence="12">The active site is a redox-active disulfide bond.</text>
</comment>
<evidence type="ECO:0000259" key="14">
    <source>
        <dbReference type="PROSITE" id="PS50968"/>
    </source>
</evidence>
<dbReference type="InterPro" id="IPR006258">
    <property type="entry name" value="Lipoamide_DH"/>
</dbReference>
<dbReference type="Pfam" id="PF07992">
    <property type="entry name" value="Pyr_redox_2"/>
    <property type="match status" value="1"/>
</dbReference>
<dbReference type="EMBL" id="CP103424">
    <property type="protein sequence ID" value="UWD34680.1"/>
    <property type="molecule type" value="Genomic_DNA"/>
</dbReference>
<keyword evidence="5" id="KW-0450">Lipoyl</keyword>
<dbReference type="GO" id="GO:0004148">
    <property type="term" value="F:dihydrolipoyl dehydrogenase (NADH) activity"/>
    <property type="evidence" value="ECO:0007669"/>
    <property type="project" value="UniProtKB-EC"/>
</dbReference>
<evidence type="ECO:0000256" key="6">
    <source>
        <dbReference type="ARBA" id="ARBA00022827"/>
    </source>
</evidence>
<dbReference type="PRINTS" id="PR00411">
    <property type="entry name" value="PNDRDTASEI"/>
</dbReference>
<evidence type="ECO:0000256" key="7">
    <source>
        <dbReference type="ARBA" id="ARBA00023002"/>
    </source>
</evidence>
<dbReference type="SUPFAM" id="SSF55424">
    <property type="entry name" value="FAD/NAD-linked reductases, dimerisation (C-terminal) domain"/>
    <property type="match status" value="1"/>
</dbReference>
<dbReference type="Gene3D" id="3.30.390.30">
    <property type="match status" value="1"/>
</dbReference>
<evidence type="ECO:0000256" key="8">
    <source>
        <dbReference type="ARBA" id="ARBA00023027"/>
    </source>
</evidence>
<dbReference type="PANTHER" id="PTHR22912">
    <property type="entry name" value="DISULFIDE OXIDOREDUCTASE"/>
    <property type="match status" value="1"/>
</dbReference>
<dbReference type="PROSITE" id="PS50968">
    <property type="entry name" value="BIOTINYL_LIPOYL"/>
    <property type="match status" value="1"/>
</dbReference>
<comment type="cofactor">
    <cofactor evidence="12">
        <name>FAD</name>
        <dbReference type="ChEBI" id="CHEBI:57692"/>
    </cofactor>
    <text evidence="12">Binds 1 FAD per subunit.</text>
</comment>
<proteinExistence type="inferred from homology"/>
<dbReference type="InterPro" id="IPR023753">
    <property type="entry name" value="FAD/NAD-binding_dom"/>
</dbReference>
<evidence type="ECO:0000313" key="15">
    <source>
        <dbReference type="EMBL" id="UWD34680.1"/>
    </source>
</evidence>
<evidence type="ECO:0000256" key="11">
    <source>
        <dbReference type="ARBA" id="ARBA00049187"/>
    </source>
</evidence>
<dbReference type="PROSITE" id="PS00189">
    <property type="entry name" value="LIPOYL"/>
    <property type="match status" value="1"/>
</dbReference>
<dbReference type="InterPro" id="IPR004099">
    <property type="entry name" value="Pyr_nucl-diS_OxRdtase_dimer"/>
</dbReference>
<evidence type="ECO:0000256" key="3">
    <source>
        <dbReference type="ARBA" id="ARBA00016961"/>
    </source>
</evidence>
<keyword evidence="7 12" id="KW-0560">Oxidoreductase</keyword>
<keyword evidence="9" id="KW-1015">Disulfide bond</keyword>
<keyword evidence="8 12" id="KW-0520">NAD</keyword>
<dbReference type="InterPro" id="IPR000089">
    <property type="entry name" value="Biotin_lipoyl"/>
</dbReference>
<evidence type="ECO:0000256" key="13">
    <source>
        <dbReference type="SAM" id="MobiDB-lite"/>
    </source>
</evidence>
<dbReference type="PROSITE" id="PS00076">
    <property type="entry name" value="PYRIDINE_REDOX_1"/>
    <property type="match status" value="1"/>
</dbReference>
<feature type="domain" description="Lipoyl-binding" evidence="14">
    <location>
        <begin position="1"/>
        <end position="76"/>
    </location>
</feature>
<dbReference type="InterPro" id="IPR001100">
    <property type="entry name" value="Pyr_nuc-diS_OxRdtase"/>
</dbReference>
<dbReference type="PRINTS" id="PR00368">
    <property type="entry name" value="FADPNR"/>
</dbReference>
<feature type="region of interest" description="Disordered" evidence="13">
    <location>
        <begin position="77"/>
        <end position="125"/>
    </location>
</feature>
<keyword evidence="16" id="KW-1185">Reference proteome</keyword>
<sequence>MYKVKFADIGEGLTEGTVAEVLVKVGDTVKSGQALYFVETDKVNSEIPAPVDGKIAVINISAGQEIKVGDVVMEIDDGSSTSDSASSKKEAAEENASVVGATPVSNDLLPRRSHSATSAPAQEPAKVDVNVEDTFDVAVIGAGIGGYVCAIKCAQLGLKTLIVEKEYYGGVCLNVGCIPTKTLLKTSHVYHDILHKAKELGIVVPNTEKVVIDWAQALERKNGVVKKLTGGVKYLLDKNKVTQIKGNAVALDKNTISVNGKNYRANNLVIATGSIPNHLPLPGFDEGRKAGVVIDSTGILSVPKIPDSLVVIGGGVIGIEFGCLFASLGTKVTVLQALPTVLEMLDKDVIDVMTKELKTTYNMNVITNASVKEFKNGEVVYEVDGKQQTIKGEYVLESVGRRTTLDGFENIGLELTPRKGIEVNQYQETNLDSVYAVGDVIGKAMLAQSAVKAAIVTANRIAKKANKAHAEDITMDFNKVPSCIYTHPEVAMIGKTEQQLKAENVEYKAFKFPFSAIGKALADDDTTGFVKIIVEPKYKTVLGAHIIGNRATEMISEITAVIECEGTITEIANTIHPHPTMSEAVGEVAEALETGKAIHF</sequence>
<gene>
    <name evidence="15" type="primary">lpdA</name>
    <name evidence="15" type="ORF">NX779_02590</name>
</gene>
<evidence type="ECO:0000256" key="4">
    <source>
        <dbReference type="ARBA" id="ARBA00022630"/>
    </source>
</evidence>